<feature type="region of interest" description="Disordered" evidence="1">
    <location>
        <begin position="69"/>
        <end position="91"/>
    </location>
</feature>
<comment type="caution">
    <text evidence="4">The sequence shown here is derived from an EMBL/GenBank/DDBJ whole genome shotgun (WGS) entry which is preliminary data.</text>
</comment>
<dbReference type="InterPro" id="IPR001387">
    <property type="entry name" value="Cro/C1-type_HTH"/>
</dbReference>
<evidence type="ECO:0000313" key="4">
    <source>
        <dbReference type="EMBL" id="MDJ1486008.1"/>
    </source>
</evidence>
<evidence type="ECO:0000313" key="5">
    <source>
        <dbReference type="Proteomes" id="UP001241110"/>
    </source>
</evidence>
<dbReference type="GO" id="GO:0003677">
    <property type="term" value="F:DNA binding"/>
    <property type="evidence" value="ECO:0007669"/>
    <property type="project" value="InterPro"/>
</dbReference>
<dbReference type="EMBL" id="JASJOS010000005">
    <property type="protein sequence ID" value="MDJ1481562.1"/>
    <property type="molecule type" value="Genomic_DNA"/>
</dbReference>
<dbReference type="RefSeq" id="WP_313979493.1">
    <property type="nucleotide sequence ID" value="NZ_JASJOR010000047.1"/>
</dbReference>
<evidence type="ECO:0000256" key="1">
    <source>
        <dbReference type="SAM" id="MobiDB-lite"/>
    </source>
</evidence>
<reference evidence="4" key="1">
    <citation type="submission" date="2023-05" db="EMBL/GenBank/DDBJ databases">
        <authorList>
            <person name="Zhang X."/>
        </authorList>
    </citation>
    <scope>NUCLEOTIDE SEQUENCE</scope>
    <source>
        <strain evidence="4">YF14B1</strain>
    </source>
</reference>
<name>A0AAE3R0S6_9BACT</name>
<dbReference type="EMBL" id="JASJOS010000026">
    <property type="protein sequence ID" value="MDJ1486008.1"/>
    <property type="molecule type" value="Genomic_DNA"/>
</dbReference>
<dbReference type="InterPro" id="IPR010982">
    <property type="entry name" value="Lambda_DNA-bd_dom_sf"/>
</dbReference>
<accession>A0AAE3R0S6</accession>
<gene>
    <name evidence="3" type="ORF">QNI16_13770</name>
    <name evidence="4" type="ORF">QNI16_36340</name>
</gene>
<dbReference type="CDD" id="cd00093">
    <property type="entry name" value="HTH_XRE"/>
    <property type="match status" value="1"/>
</dbReference>
<evidence type="ECO:0000313" key="3">
    <source>
        <dbReference type="EMBL" id="MDJ1481562.1"/>
    </source>
</evidence>
<dbReference type="Proteomes" id="UP001241110">
    <property type="component" value="Unassembled WGS sequence"/>
</dbReference>
<organism evidence="4 5">
    <name type="scientific">Xanthocytophaga flava</name>
    <dbReference type="NCBI Taxonomy" id="3048013"/>
    <lineage>
        <taxon>Bacteria</taxon>
        <taxon>Pseudomonadati</taxon>
        <taxon>Bacteroidota</taxon>
        <taxon>Cytophagia</taxon>
        <taxon>Cytophagales</taxon>
        <taxon>Rhodocytophagaceae</taxon>
        <taxon>Xanthocytophaga</taxon>
    </lineage>
</organism>
<evidence type="ECO:0000259" key="2">
    <source>
        <dbReference type="PROSITE" id="PS50943"/>
    </source>
</evidence>
<proteinExistence type="predicted"/>
<sequence length="91" mass="10479">MSLQHIGQRIYHLRVEILQIPQWEFAQRTGTAQGNLSSLEKGRSLPSCFFLWSLQTTFHTDLNWLITGEGEPIRPSGNKRKNTLQTTENQP</sequence>
<protein>
    <submittedName>
        <fullName evidence="4">Helix-turn-helix domain-containing protein</fullName>
    </submittedName>
</protein>
<dbReference type="AlphaFoldDB" id="A0AAE3R0S6"/>
<dbReference type="SUPFAM" id="SSF47413">
    <property type="entry name" value="lambda repressor-like DNA-binding domains"/>
    <property type="match status" value="1"/>
</dbReference>
<dbReference type="Gene3D" id="1.10.260.40">
    <property type="entry name" value="lambda repressor-like DNA-binding domains"/>
    <property type="match status" value="1"/>
</dbReference>
<dbReference type="PROSITE" id="PS50943">
    <property type="entry name" value="HTH_CROC1"/>
    <property type="match status" value="1"/>
</dbReference>
<feature type="domain" description="HTH cro/C1-type" evidence="2">
    <location>
        <begin position="24"/>
        <end position="65"/>
    </location>
</feature>